<dbReference type="AlphaFoldDB" id="A0A7X6HY85"/>
<protein>
    <submittedName>
        <fullName evidence="2">Uncharacterized protein</fullName>
    </submittedName>
</protein>
<evidence type="ECO:0000313" key="2">
    <source>
        <dbReference type="EMBL" id="NJQ05356.1"/>
    </source>
</evidence>
<comment type="caution">
    <text evidence="2">The sequence shown here is derived from an EMBL/GenBank/DDBJ whole genome shotgun (WGS) entry which is preliminary data.</text>
</comment>
<dbReference type="RefSeq" id="WP_167968665.1">
    <property type="nucleotide sequence ID" value="NZ_BHZG01000043.1"/>
</dbReference>
<evidence type="ECO:0000256" key="1">
    <source>
        <dbReference type="SAM" id="Phobius"/>
    </source>
</evidence>
<keyword evidence="1" id="KW-0812">Transmembrane</keyword>
<dbReference type="Proteomes" id="UP000578686">
    <property type="component" value="Unassembled WGS sequence"/>
</dbReference>
<feature type="transmembrane region" description="Helical" evidence="1">
    <location>
        <begin position="34"/>
        <end position="57"/>
    </location>
</feature>
<gene>
    <name evidence="2" type="ORF">HCN56_07140</name>
</gene>
<dbReference type="EMBL" id="JAAVJD010000034">
    <property type="protein sequence ID" value="NJQ05356.1"/>
    <property type="molecule type" value="Genomic_DNA"/>
</dbReference>
<keyword evidence="3" id="KW-1185">Reference proteome</keyword>
<organism evidence="2 3">
    <name type="scientific">Streptomyces lonarensis</name>
    <dbReference type="NCBI Taxonomy" id="700599"/>
    <lineage>
        <taxon>Bacteria</taxon>
        <taxon>Bacillati</taxon>
        <taxon>Actinomycetota</taxon>
        <taxon>Actinomycetes</taxon>
        <taxon>Kitasatosporales</taxon>
        <taxon>Streptomycetaceae</taxon>
        <taxon>Streptomyces</taxon>
    </lineage>
</organism>
<reference evidence="2 3" key="1">
    <citation type="submission" date="2020-03" db="EMBL/GenBank/DDBJ databases">
        <title>Draft genome of Streptomyces sp. ventii, isolated from the Axial Seamount in the Pacific Ocean, and resequencing of the two type strains Streptomyces lonarensis strain NCL 716 and Streptomyces bohaiensis strain 11A07.</title>
        <authorList>
            <person name="Loughran R.M."/>
            <person name="Pfannmuller K.M."/>
            <person name="Wasson B.J."/>
            <person name="Deadmond M.C."/>
            <person name="Paddock B.E."/>
            <person name="Koyack M.J."/>
            <person name="Gallegos D.A."/>
            <person name="Mitchell E.A."/>
            <person name="Ushijima B."/>
            <person name="Saw J.H."/>
            <person name="Mcphail K.L."/>
            <person name="Videau P."/>
        </authorList>
    </citation>
    <scope>NUCLEOTIDE SEQUENCE [LARGE SCALE GENOMIC DNA]</scope>
    <source>
        <strain evidence="2 3">NCL716</strain>
    </source>
</reference>
<keyword evidence="1" id="KW-0472">Membrane</keyword>
<evidence type="ECO:0000313" key="3">
    <source>
        <dbReference type="Proteomes" id="UP000578686"/>
    </source>
</evidence>
<sequence>MLTVNVAVLLAAVVVARLCRRTQARSRTDEKVTVVLVLALGVLIAPTPVGQALFTALGELAHGVTRAGQ</sequence>
<name>A0A7X6HY85_9ACTN</name>
<accession>A0A7X6HY85</accession>
<keyword evidence="1" id="KW-1133">Transmembrane helix</keyword>
<proteinExistence type="predicted"/>